<accession>A0AAW4L8N7</accession>
<keyword evidence="2" id="KW-1185">Reference proteome</keyword>
<proteinExistence type="predicted"/>
<dbReference type="Proteomes" id="UP000811899">
    <property type="component" value="Unassembled WGS sequence"/>
</dbReference>
<name>A0AAW4L8N7_9BACT</name>
<comment type="caution">
    <text evidence="1">The sequence shown here is derived from an EMBL/GenBank/DDBJ whole genome shotgun (WGS) entry which is preliminary data.</text>
</comment>
<gene>
    <name evidence="1" type="ORF">KI809_16475</name>
</gene>
<evidence type="ECO:0000313" key="2">
    <source>
        <dbReference type="Proteomes" id="UP000811899"/>
    </source>
</evidence>
<sequence>MRGLDVRGLVTENVTTEHRFVRWWRKENDFVDYDLLDRFLENLSPQEEIGGVELLTLEEMLNEVKRVTGERLNVTHGESGDVVKWIHEGKTGKHVNECMLTPEMLLDIYDVETRGNPLC</sequence>
<evidence type="ECO:0000313" key="1">
    <source>
        <dbReference type="EMBL" id="MBT0665907.1"/>
    </source>
</evidence>
<dbReference type="AlphaFoldDB" id="A0AAW4L8N7"/>
<dbReference type="RefSeq" id="WP_214172672.1">
    <property type="nucleotide sequence ID" value="NZ_JAHCVJ010000007.1"/>
</dbReference>
<organism evidence="1 2">
    <name type="scientific">Geoanaerobacter pelophilus</name>
    <dbReference type="NCBI Taxonomy" id="60036"/>
    <lineage>
        <taxon>Bacteria</taxon>
        <taxon>Pseudomonadati</taxon>
        <taxon>Thermodesulfobacteriota</taxon>
        <taxon>Desulfuromonadia</taxon>
        <taxon>Geobacterales</taxon>
        <taxon>Geobacteraceae</taxon>
        <taxon>Geoanaerobacter</taxon>
    </lineage>
</organism>
<protein>
    <submittedName>
        <fullName evidence="1">Uncharacterized protein</fullName>
    </submittedName>
</protein>
<dbReference type="EMBL" id="JAHCVJ010000007">
    <property type="protein sequence ID" value="MBT0665907.1"/>
    <property type="molecule type" value="Genomic_DNA"/>
</dbReference>
<reference evidence="1 2" key="1">
    <citation type="submission" date="2021-05" db="EMBL/GenBank/DDBJ databases">
        <title>The draft genome of Geobacter pelophilus DSM 12255.</title>
        <authorList>
            <person name="Xu Z."/>
            <person name="Masuda Y."/>
            <person name="Itoh H."/>
            <person name="Senoo K."/>
        </authorList>
    </citation>
    <scope>NUCLEOTIDE SEQUENCE [LARGE SCALE GENOMIC DNA]</scope>
    <source>
        <strain evidence="1 2">DSM 12255</strain>
    </source>
</reference>